<gene>
    <name evidence="2" type="ORF">H9813_00650</name>
</gene>
<feature type="transmembrane region" description="Helical" evidence="1">
    <location>
        <begin position="109"/>
        <end position="130"/>
    </location>
</feature>
<dbReference type="AlphaFoldDB" id="A0A9D2E2R4"/>
<organism evidence="2 3">
    <name type="scientific">Candidatus Allofournierella merdipullorum</name>
    <dbReference type="NCBI Taxonomy" id="2838595"/>
    <lineage>
        <taxon>Bacteria</taxon>
        <taxon>Bacillati</taxon>
        <taxon>Bacillota</taxon>
        <taxon>Clostridia</taxon>
        <taxon>Eubacteriales</taxon>
        <taxon>Oscillospiraceae</taxon>
        <taxon>Allofournierella</taxon>
    </lineage>
</organism>
<protein>
    <recommendedName>
        <fullName evidence="4">Transmembrane protein</fullName>
    </recommendedName>
</protein>
<comment type="caution">
    <text evidence="2">The sequence shown here is derived from an EMBL/GenBank/DDBJ whole genome shotgun (WGS) entry which is preliminary data.</text>
</comment>
<accession>A0A9D2E2R4</accession>
<keyword evidence="1" id="KW-0812">Transmembrane</keyword>
<name>A0A9D2E2R4_9FIRM</name>
<evidence type="ECO:0000313" key="2">
    <source>
        <dbReference type="EMBL" id="HIZ29731.1"/>
    </source>
</evidence>
<evidence type="ECO:0000256" key="1">
    <source>
        <dbReference type="SAM" id="Phobius"/>
    </source>
</evidence>
<evidence type="ECO:0008006" key="4">
    <source>
        <dbReference type="Google" id="ProtNLM"/>
    </source>
</evidence>
<keyword evidence="1" id="KW-0472">Membrane</keyword>
<dbReference type="Proteomes" id="UP000824035">
    <property type="component" value="Unassembled WGS sequence"/>
</dbReference>
<sequence length="140" mass="15469">MKALKSFVPYLLIAALMGLMWLCNINGNRLIFISDGLYLAAFYLVPLLPLLMGVIAGRCMRLPDFYPLWRAVLDGALAILLLLLGYGPLTFRIFGLGKLVLLTETLYEGGLRVPMMIFAGILLGRLTLLIGRRAKEAAPE</sequence>
<feature type="transmembrane region" description="Helical" evidence="1">
    <location>
        <begin position="37"/>
        <end position="56"/>
    </location>
</feature>
<evidence type="ECO:0000313" key="3">
    <source>
        <dbReference type="Proteomes" id="UP000824035"/>
    </source>
</evidence>
<keyword evidence="1" id="KW-1133">Transmembrane helix</keyword>
<dbReference type="EMBL" id="DXBV01000009">
    <property type="protein sequence ID" value="HIZ29731.1"/>
    <property type="molecule type" value="Genomic_DNA"/>
</dbReference>
<proteinExistence type="predicted"/>
<reference evidence="2" key="1">
    <citation type="journal article" date="2021" name="PeerJ">
        <title>Extensive microbial diversity within the chicken gut microbiome revealed by metagenomics and culture.</title>
        <authorList>
            <person name="Gilroy R."/>
            <person name="Ravi A."/>
            <person name="Getino M."/>
            <person name="Pursley I."/>
            <person name="Horton D.L."/>
            <person name="Alikhan N.F."/>
            <person name="Baker D."/>
            <person name="Gharbi K."/>
            <person name="Hall N."/>
            <person name="Watson M."/>
            <person name="Adriaenssens E.M."/>
            <person name="Foster-Nyarko E."/>
            <person name="Jarju S."/>
            <person name="Secka A."/>
            <person name="Antonio M."/>
            <person name="Oren A."/>
            <person name="Chaudhuri R.R."/>
            <person name="La Ragione R."/>
            <person name="Hildebrand F."/>
            <person name="Pallen M.J."/>
        </authorList>
    </citation>
    <scope>NUCLEOTIDE SEQUENCE</scope>
    <source>
        <strain evidence="2">ChiGjej4B4-18154</strain>
    </source>
</reference>
<reference evidence="2" key="2">
    <citation type="submission" date="2021-04" db="EMBL/GenBank/DDBJ databases">
        <authorList>
            <person name="Gilroy R."/>
        </authorList>
    </citation>
    <scope>NUCLEOTIDE SEQUENCE</scope>
    <source>
        <strain evidence="2">ChiGjej4B4-18154</strain>
    </source>
</reference>
<feature type="transmembrane region" description="Helical" evidence="1">
    <location>
        <begin position="68"/>
        <end position="89"/>
    </location>
</feature>